<dbReference type="SUPFAM" id="SSF52047">
    <property type="entry name" value="RNI-like"/>
    <property type="match status" value="1"/>
</dbReference>
<dbReference type="PANTHER" id="PTHR13382">
    <property type="entry name" value="MITOCHONDRIAL ATP SYNTHASE COUPLING FACTOR B"/>
    <property type="match status" value="1"/>
</dbReference>
<evidence type="ECO:0000313" key="1">
    <source>
        <dbReference type="EMBL" id="CAI9093275.1"/>
    </source>
</evidence>
<name>A0AAV1CCW4_OLDCO</name>
<protein>
    <submittedName>
        <fullName evidence="1">OLC1v1028740C1</fullName>
    </submittedName>
</protein>
<gene>
    <name evidence="1" type="ORF">OLC1_LOCUS4729</name>
</gene>
<reference evidence="1" key="1">
    <citation type="submission" date="2023-03" db="EMBL/GenBank/DDBJ databases">
        <authorList>
            <person name="Julca I."/>
        </authorList>
    </citation>
    <scope>NUCLEOTIDE SEQUENCE</scope>
</reference>
<dbReference type="InterPro" id="IPR032675">
    <property type="entry name" value="LRR_dom_sf"/>
</dbReference>
<proteinExistence type="predicted"/>
<sequence>MALNYSHRPLFPAHKCQAEFDKRVGGGAVGIDGGCSSRRDIIDLLPSDPFGMDIQTTFTAISGWLEDHLEVMEDFGGYRLKKNNQDYGLFAGFSVVWNNNYSLGFDFQSNWKNVDKPAGEDVNKKKGQTTIFAATPAVAEAAVEEKGYGGGGGGGGGGVDLLNVGMVCKSLYNTVKTDPLLWRDIHIEEQPLNERITDEALVELTSRAHGNLHCLSLVECPRITDSGIRRVLQSNPRLNKLCVPGCTRLSIEGLVTSLKDFASENGSQPIRYLRIGGLSGVTHDHFEDLKVLLGADKHHKKGNYHKPHFFLRGKIYVSCDDDRAIDIEVCPRCDKYRLVFDCPSVSCQVKDQEAKAAAVCRACAICIPRCVQCGRCISDSEYEETFCLDNICSECCLHLSES</sequence>
<dbReference type="EMBL" id="OX459119">
    <property type="protein sequence ID" value="CAI9093275.1"/>
    <property type="molecule type" value="Genomic_DNA"/>
</dbReference>
<dbReference type="InterPro" id="IPR050648">
    <property type="entry name" value="F-box_LRR-repeat"/>
</dbReference>
<dbReference type="Gene3D" id="3.80.10.10">
    <property type="entry name" value="Ribonuclease Inhibitor"/>
    <property type="match status" value="1"/>
</dbReference>
<evidence type="ECO:0000313" key="2">
    <source>
        <dbReference type="Proteomes" id="UP001161247"/>
    </source>
</evidence>
<keyword evidence="2" id="KW-1185">Reference proteome</keyword>
<organism evidence="1 2">
    <name type="scientific">Oldenlandia corymbosa var. corymbosa</name>
    <dbReference type="NCBI Taxonomy" id="529605"/>
    <lineage>
        <taxon>Eukaryota</taxon>
        <taxon>Viridiplantae</taxon>
        <taxon>Streptophyta</taxon>
        <taxon>Embryophyta</taxon>
        <taxon>Tracheophyta</taxon>
        <taxon>Spermatophyta</taxon>
        <taxon>Magnoliopsida</taxon>
        <taxon>eudicotyledons</taxon>
        <taxon>Gunneridae</taxon>
        <taxon>Pentapetalae</taxon>
        <taxon>asterids</taxon>
        <taxon>lamiids</taxon>
        <taxon>Gentianales</taxon>
        <taxon>Rubiaceae</taxon>
        <taxon>Rubioideae</taxon>
        <taxon>Spermacoceae</taxon>
        <taxon>Hedyotis-Oldenlandia complex</taxon>
        <taxon>Oldenlandia</taxon>
    </lineage>
</organism>
<dbReference type="Proteomes" id="UP001161247">
    <property type="component" value="Chromosome 2"/>
</dbReference>
<dbReference type="AlphaFoldDB" id="A0AAV1CCW4"/>
<accession>A0AAV1CCW4</accession>
<dbReference type="GO" id="GO:0005737">
    <property type="term" value="C:cytoplasm"/>
    <property type="evidence" value="ECO:0007669"/>
    <property type="project" value="TreeGrafter"/>
</dbReference>
<dbReference type="PANTHER" id="PTHR13382:SF20">
    <property type="entry name" value="F-BOX PROTEIN SKIP14-LIKE"/>
    <property type="match status" value="1"/>
</dbReference>